<sequence length="267" mass="31240">MQQELPRILTQVSQTSFVKKQFINEAYETPDQTQDITNRSFDINSSDEGGIKDVNQTQRSYNNDSHSIEYGNNDTDVEVKLQIRNQTLNQQISPSKITTDDGILMNKSQINQLKVFDANTDSEEYQSVKYNKKQQSNFSEQSPNPISDGNTSMKNLVDETKDSLRYSNHSSQYFAQPFVLGYFLQQTEMTQSKNEMYRILSILAFVTVFICCACSQCMVRVSKESKLQLNAYYHKKKLEKNFLIQRYVKREREEAKRYERQRLDEEL</sequence>
<accession>A0A078BD58</accession>
<evidence type="ECO:0000313" key="2">
    <source>
        <dbReference type="EMBL" id="CDW91518.1"/>
    </source>
</evidence>
<reference evidence="2 3" key="1">
    <citation type="submission" date="2014-06" db="EMBL/GenBank/DDBJ databases">
        <authorList>
            <person name="Swart Estienne"/>
        </authorList>
    </citation>
    <scope>NUCLEOTIDE SEQUENCE [LARGE SCALE GENOMIC DNA]</scope>
    <source>
        <strain evidence="2 3">130c</strain>
    </source>
</reference>
<dbReference type="Proteomes" id="UP000039865">
    <property type="component" value="Unassembled WGS sequence"/>
</dbReference>
<feature type="compositionally biased region" description="Polar residues" evidence="1">
    <location>
        <begin position="30"/>
        <end position="47"/>
    </location>
</feature>
<dbReference type="AlphaFoldDB" id="A0A078BD58"/>
<feature type="compositionally biased region" description="Polar residues" evidence="1">
    <location>
        <begin position="133"/>
        <end position="154"/>
    </location>
</feature>
<feature type="region of interest" description="Disordered" evidence="1">
    <location>
        <begin position="30"/>
        <end position="70"/>
    </location>
</feature>
<evidence type="ECO:0000313" key="3">
    <source>
        <dbReference type="Proteomes" id="UP000039865"/>
    </source>
</evidence>
<proteinExistence type="predicted"/>
<feature type="region of interest" description="Disordered" evidence="1">
    <location>
        <begin position="130"/>
        <end position="154"/>
    </location>
</feature>
<dbReference type="InParanoid" id="A0A078BD58"/>
<dbReference type="EMBL" id="CCKQ01019500">
    <property type="protein sequence ID" value="CDW91518.1"/>
    <property type="molecule type" value="Genomic_DNA"/>
</dbReference>
<name>A0A078BD58_STYLE</name>
<evidence type="ECO:0000256" key="1">
    <source>
        <dbReference type="SAM" id="MobiDB-lite"/>
    </source>
</evidence>
<keyword evidence="3" id="KW-1185">Reference proteome</keyword>
<protein>
    <submittedName>
        <fullName evidence="2">Uncharacterized protein</fullName>
    </submittedName>
</protein>
<feature type="compositionally biased region" description="Polar residues" evidence="1">
    <location>
        <begin position="54"/>
        <end position="70"/>
    </location>
</feature>
<organism evidence="2 3">
    <name type="scientific">Stylonychia lemnae</name>
    <name type="common">Ciliate</name>
    <dbReference type="NCBI Taxonomy" id="5949"/>
    <lineage>
        <taxon>Eukaryota</taxon>
        <taxon>Sar</taxon>
        <taxon>Alveolata</taxon>
        <taxon>Ciliophora</taxon>
        <taxon>Intramacronucleata</taxon>
        <taxon>Spirotrichea</taxon>
        <taxon>Stichotrichia</taxon>
        <taxon>Sporadotrichida</taxon>
        <taxon>Oxytrichidae</taxon>
        <taxon>Stylonychinae</taxon>
        <taxon>Stylonychia</taxon>
    </lineage>
</organism>
<gene>
    <name evidence="2" type="primary">Contig6006.g6430</name>
    <name evidence="2" type="ORF">STYLEM_20674</name>
</gene>